<sequence>MSREFNSQNKEDFQKAFNETNFLTQENEKLSSENEMLILQLKELEQLYMQDENKLKKQFKLLNERTRNISMESLDQQLLSQQQLVKDQKQTIFELEKELELLLNTTTTTSKPNRYFNKNNEEENFHTNQKIEEDLNDLYSENKQLLTQLEQKQLEYSKNKQFLNLQNQRQLLDLKNLIDNETKNQNEKEKKEEKEKGKEQENQKETQKPIKDQEIEKLDPRLKKKWKDLNLKENELIQENEYLENELNEMEKNFTNLKKIFEETKLKQKKGGKLDLEILKKQIVKEIIKVQSTQEVLEKEGDLIKERLKKAQIKVVESENILKKQEKQLEEVAQSIELDQKAIKEMKNEHQTLLIDLDSRKNSFKQLQNEYLQRNSILIQLKRECDELESIFSKNKELRLQKDTLSNEIGKLDKMIEKKSKDYKLLELQFQDLQNKYDSQQMGFKEIELIQENKLKMEKEIITEKEINEKLQNKFNFLKNQNNLPIIRNNKSNDDEDKYDGNFNENIDKNESQLLRELVFELQDLERQTENKKKELETIQLDVKELVTDLNSFLGDYKGSMQKEIERRVKLIEQMKQYIDEKQQEFELKKNNLNNLTEQNRKLRIELGIISNNEEIENKNIEKSNQIMDLDDRGVIVTGDEKDQKLNKLLKHKNLKGNEKVQSKTLTMNFSSKPQNLKSKKQKNEKQKKRSIKKSETVLYLKNSNKNIQTKNENRFIKKRLLLHKKQINVI</sequence>
<feature type="coiled-coil region" evidence="1">
    <location>
        <begin position="308"/>
        <end position="349"/>
    </location>
</feature>
<feature type="region of interest" description="Disordered" evidence="2">
    <location>
        <begin position="674"/>
        <end position="693"/>
    </location>
</feature>
<evidence type="ECO:0000256" key="1">
    <source>
        <dbReference type="SAM" id="Coils"/>
    </source>
</evidence>
<dbReference type="Proteomes" id="UP001146793">
    <property type="component" value="Unassembled WGS sequence"/>
</dbReference>
<feature type="coiled-coil region" evidence="1">
    <location>
        <begin position="388"/>
        <end position="481"/>
    </location>
</feature>
<feature type="coiled-coil region" evidence="1">
    <location>
        <begin position="233"/>
        <end position="267"/>
    </location>
</feature>
<evidence type="ECO:0000256" key="2">
    <source>
        <dbReference type="SAM" id="MobiDB-lite"/>
    </source>
</evidence>
<dbReference type="EMBL" id="JANTQA010000042">
    <property type="protein sequence ID" value="KAJ3434610.1"/>
    <property type="molecule type" value="Genomic_DNA"/>
</dbReference>
<feature type="coiled-coil region" evidence="1">
    <location>
        <begin position="515"/>
        <end position="633"/>
    </location>
</feature>
<name>A0AAV7Z1V6_9EUKA</name>
<comment type="caution">
    <text evidence="3">The sequence shown here is derived from an EMBL/GenBank/DDBJ whole genome shotgun (WGS) entry which is preliminary data.</text>
</comment>
<evidence type="ECO:0000313" key="4">
    <source>
        <dbReference type="Proteomes" id="UP001146793"/>
    </source>
</evidence>
<feature type="compositionally biased region" description="Basic residues" evidence="2">
    <location>
        <begin position="678"/>
        <end position="692"/>
    </location>
</feature>
<dbReference type="AlphaFoldDB" id="A0AAV7Z1V6"/>
<gene>
    <name evidence="3" type="ORF">M0812_01728</name>
</gene>
<organism evidence="3 4">
    <name type="scientific">Anaeramoeba flamelloides</name>
    <dbReference type="NCBI Taxonomy" id="1746091"/>
    <lineage>
        <taxon>Eukaryota</taxon>
        <taxon>Metamonada</taxon>
        <taxon>Anaeramoebidae</taxon>
        <taxon>Anaeramoeba</taxon>
    </lineage>
</organism>
<evidence type="ECO:0000313" key="3">
    <source>
        <dbReference type="EMBL" id="KAJ3434610.1"/>
    </source>
</evidence>
<keyword evidence="1" id="KW-0175">Coiled coil</keyword>
<proteinExistence type="predicted"/>
<reference evidence="3" key="1">
    <citation type="submission" date="2022-08" db="EMBL/GenBank/DDBJ databases">
        <title>Novel sulphate-reducing endosymbionts in the free-living metamonad Anaeramoeba.</title>
        <authorList>
            <person name="Jerlstrom-Hultqvist J."/>
            <person name="Cepicka I."/>
            <person name="Gallot-Lavallee L."/>
            <person name="Salas-Leiva D."/>
            <person name="Curtis B.A."/>
            <person name="Zahonova K."/>
            <person name="Pipaliya S."/>
            <person name="Dacks J."/>
            <person name="Roger A.J."/>
        </authorList>
    </citation>
    <scope>NUCLEOTIDE SEQUENCE</scope>
    <source>
        <strain evidence="3">Busselton2</strain>
    </source>
</reference>
<protein>
    <submittedName>
        <fullName evidence="3">Uncharacterized protein</fullName>
    </submittedName>
</protein>
<feature type="region of interest" description="Disordered" evidence="2">
    <location>
        <begin position="176"/>
        <end position="215"/>
    </location>
</feature>
<accession>A0AAV7Z1V6</accession>